<proteinExistence type="predicted"/>
<feature type="compositionally biased region" description="Low complexity" evidence="2">
    <location>
        <begin position="85"/>
        <end position="96"/>
    </location>
</feature>
<dbReference type="EMBL" id="JANBPT010000705">
    <property type="protein sequence ID" value="KAJ1914106.1"/>
    <property type="molecule type" value="Genomic_DNA"/>
</dbReference>
<dbReference type="SUPFAM" id="SSF57716">
    <property type="entry name" value="Glucocorticoid receptor-like (DNA-binding domain)"/>
    <property type="match status" value="1"/>
</dbReference>
<evidence type="ECO:0000313" key="4">
    <source>
        <dbReference type="EMBL" id="KAJ1914106.1"/>
    </source>
</evidence>
<dbReference type="AlphaFoldDB" id="A0A9W8DR15"/>
<feature type="domain" description="GATA-type" evidence="3">
    <location>
        <begin position="258"/>
        <end position="290"/>
    </location>
</feature>
<sequence>MAAILRPPHTHRRKGIPTRSPRKDDSVTSLGVTFQFPLLPGDLSSFETFTGEGAAPSPWLLAGSWPVRSAGLTIPSPRYNTPGRSVSATTSPVVSAKAKPAGTKRATSTEPSLSQPKTKRPTPSTVGTTAPRKPSSNSVTGRDSPRVRPRTNRSPVRHSSRRTLQNQLTEVANVEPAAPEPAAAATDSLLLATPNLNSPGSDLASVDEPLSLVDEVTTPPPAHIDIDNHPFSAATDDSVSVTSSSSPTVSARKLGGRRACISCSNSNTPCWRPGWDNSISLCNSCGLRFKKSKIFCKQCRYVPLKSEIQSGPKHTCSKCHFEGDKAL</sequence>
<dbReference type="CDD" id="cd00202">
    <property type="entry name" value="ZnF_GATA"/>
    <property type="match status" value="1"/>
</dbReference>
<dbReference type="Gene3D" id="3.30.50.10">
    <property type="entry name" value="Erythroid Transcription Factor GATA-1, subunit A"/>
    <property type="match status" value="1"/>
</dbReference>
<feature type="region of interest" description="Disordered" evidence="2">
    <location>
        <begin position="74"/>
        <end position="165"/>
    </location>
</feature>
<keyword evidence="1" id="KW-0863">Zinc-finger</keyword>
<dbReference type="GO" id="GO:0008270">
    <property type="term" value="F:zinc ion binding"/>
    <property type="evidence" value="ECO:0007669"/>
    <property type="project" value="UniProtKB-KW"/>
</dbReference>
<dbReference type="OrthoDB" id="2162994at2759"/>
<evidence type="ECO:0000256" key="1">
    <source>
        <dbReference type="PROSITE-ProRule" id="PRU00094"/>
    </source>
</evidence>
<gene>
    <name evidence="4" type="primary">ASH1_2</name>
    <name evidence="4" type="ORF">IWQ60_008943</name>
</gene>
<feature type="region of interest" description="Disordered" evidence="2">
    <location>
        <begin position="1"/>
        <end position="28"/>
    </location>
</feature>
<comment type="caution">
    <text evidence="4">The sequence shown here is derived from an EMBL/GenBank/DDBJ whole genome shotgun (WGS) entry which is preliminary data.</text>
</comment>
<protein>
    <submittedName>
        <fullName evidence="4">DNA-binding transcription repressor</fullName>
    </submittedName>
</protein>
<dbReference type="GO" id="GO:0043565">
    <property type="term" value="F:sequence-specific DNA binding"/>
    <property type="evidence" value="ECO:0007669"/>
    <property type="project" value="InterPro"/>
</dbReference>
<dbReference type="Proteomes" id="UP001150569">
    <property type="component" value="Unassembled WGS sequence"/>
</dbReference>
<feature type="compositionally biased region" description="Basic residues" evidence="2">
    <location>
        <begin position="147"/>
        <end position="161"/>
    </location>
</feature>
<evidence type="ECO:0000256" key="2">
    <source>
        <dbReference type="SAM" id="MobiDB-lite"/>
    </source>
</evidence>
<dbReference type="GO" id="GO:0006355">
    <property type="term" value="P:regulation of DNA-templated transcription"/>
    <property type="evidence" value="ECO:0007669"/>
    <property type="project" value="InterPro"/>
</dbReference>
<dbReference type="PROSITE" id="PS50114">
    <property type="entry name" value="GATA_ZN_FINGER_2"/>
    <property type="match status" value="1"/>
</dbReference>
<dbReference type="InterPro" id="IPR013088">
    <property type="entry name" value="Znf_NHR/GATA"/>
</dbReference>
<evidence type="ECO:0000313" key="5">
    <source>
        <dbReference type="Proteomes" id="UP001150569"/>
    </source>
</evidence>
<name>A0A9W8DR15_9FUNG</name>
<keyword evidence="5" id="KW-1185">Reference proteome</keyword>
<dbReference type="PROSITE" id="PS00344">
    <property type="entry name" value="GATA_ZN_FINGER_1"/>
    <property type="match status" value="1"/>
</dbReference>
<accession>A0A9W8DR15</accession>
<feature type="compositionally biased region" description="Polar residues" evidence="2">
    <location>
        <begin position="105"/>
        <end position="141"/>
    </location>
</feature>
<keyword evidence="1" id="KW-0479">Metal-binding</keyword>
<dbReference type="InterPro" id="IPR000679">
    <property type="entry name" value="Znf_GATA"/>
</dbReference>
<evidence type="ECO:0000259" key="3">
    <source>
        <dbReference type="PROSITE" id="PS50114"/>
    </source>
</evidence>
<keyword evidence="1" id="KW-0862">Zinc</keyword>
<dbReference type="Pfam" id="PF00320">
    <property type="entry name" value="GATA"/>
    <property type="match status" value="1"/>
</dbReference>
<keyword evidence="4" id="KW-0238">DNA-binding</keyword>
<reference evidence="4" key="1">
    <citation type="submission" date="2022-07" db="EMBL/GenBank/DDBJ databases">
        <title>Phylogenomic reconstructions and comparative analyses of Kickxellomycotina fungi.</title>
        <authorList>
            <person name="Reynolds N.K."/>
            <person name="Stajich J.E."/>
            <person name="Barry K."/>
            <person name="Grigoriev I.V."/>
            <person name="Crous P."/>
            <person name="Smith M.E."/>
        </authorList>
    </citation>
    <scope>NUCLEOTIDE SEQUENCE</scope>
    <source>
        <strain evidence="4">RSA 861</strain>
    </source>
</reference>
<dbReference type="SMART" id="SM00401">
    <property type="entry name" value="ZnF_GATA"/>
    <property type="match status" value="1"/>
</dbReference>
<organism evidence="4 5">
    <name type="scientific">Tieghemiomyces parasiticus</name>
    <dbReference type="NCBI Taxonomy" id="78921"/>
    <lineage>
        <taxon>Eukaryota</taxon>
        <taxon>Fungi</taxon>
        <taxon>Fungi incertae sedis</taxon>
        <taxon>Zoopagomycota</taxon>
        <taxon>Kickxellomycotina</taxon>
        <taxon>Dimargaritomycetes</taxon>
        <taxon>Dimargaritales</taxon>
        <taxon>Dimargaritaceae</taxon>
        <taxon>Tieghemiomyces</taxon>
    </lineage>
</organism>